<evidence type="ECO:0000256" key="2">
    <source>
        <dbReference type="ARBA" id="ARBA00023052"/>
    </source>
</evidence>
<dbReference type="PROSITE" id="PS00187">
    <property type="entry name" value="TPP_ENZYMES"/>
    <property type="match status" value="1"/>
</dbReference>
<reference evidence="5" key="1">
    <citation type="submission" date="2018-05" db="EMBL/GenBank/DDBJ databases">
        <authorList>
            <person name="Lanie J.A."/>
            <person name="Ng W.-L."/>
            <person name="Kazmierczak K.M."/>
            <person name="Andrzejewski T.M."/>
            <person name="Davidsen T.M."/>
            <person name="Wayne K.J."/>
            <person name="Tettelin H."/>
            <person name="Glass J.I."/>
            <person name="Rusch D."/>
            <person name="Podicherti R."/>
            <person name="Tsui H.-C.T."/>
            <person name="Winkler M.E."/>
        </authorList>
    </citation>
    <scope>NUCLEOTIDE SEQUENCE</scope>
</reference>
<keyword evidence="3" id="KW-0456">Lyase</keyword>
<dbReference type="PANTHER" id="PTHR42818">
    <property type="entry name" value="SULFOPYRUVATE DECARBOXYLASE SUBUNIT ALPHA"/>
    <property type="match status" value="1"/>
</dbReference>
<evidence type="ECO:0000256" key="1">
    <source>
        <dbReference type="ARBA" id="ARBA00022793"/>
    </source>
</evidence>
<gene>
    <name evidence="5" type="ORF">METZ01_LOCUS286923</name>
</gene>
<dbReference type="InterPro" id="IPR000399">
    <property type="entry name" value="TPP-bd_CS"/>
</dbReference>
<evidence type="ECO:0000256" key="3">
    <source>
        <dbReference type="ARBA" id="ARBA00023239"/>
    </source>
</evidence>
<protein>
    <recommendedName>
        <fullName evidence="4">Thiamine pyrophosphate enzyme TPP-binding domain-containing protein</fullName>
    </recommendedName>
</protein>
<accession>A0A382LBP5</accession>
<dbReference type="GO" id="GO:0030976">
    <property type="term" value="F:thiamine pyrophosphate binding"/>
    <property type="evidence" value="ECO:0007669"/>
    <property type="project" value="InterPro"/>
</dbReference>
<dbReference type="Pfam" id="PF02775">
    <property type="entry name" value="TPP_enzyme_C"/>
    <property type="match status" value="1"/>
</dbReference>
<feature type="non-terminal residue" evidence="5">
    <location>
        <position position="140"/>
    </location>
</feature>
<organism evidence="5">
    <name type="scientific">marine metagenome</name>
    <dbReference type="NCBI Taxonomy" id="408172"/>
    <lineage>
        <taxon>unclassified sequences</taxon>
        <taxon>metagenomes</taxon>
        <taxon>ecological metagenomes</taxon>
    </lineage>
</organism>
<dbReference type="EMBL" id="UINC01086007">
    <property type="protein sequence ID" value="SVC34069.1"/>
    <property type="molecule type" value="Genomic_DNA"/>
</dbReference>
<dbReference type="InterPro" id="IPR051818">
    <property type="entry name" value="TPP_dependent_decarboxylase"/>
</dbReference>
<sequence length="140" mass="15370">MYADDVINVINQYRTEEIVLTTMTPGRYWKEVSKKPEIDFPVYGVMGKASSVGLGLSLAKPNQKILVLDGDGGLLMNLGSLVTISSADPKNFIHIVFDDGVYYTTGSQPIPGKDKYDFKSIAIGSGIEKSYSFEDLETFS</sequence>
<dbReference type="SUPFAM" id="SSF52518">
    <property type="entry name" value="Thiamin diphosphate-binding fold (THDP-binding)"/>
    <property type="match status" value="1"/>
</dbReference>
<keyword evidence="2" id="KW-0786">Thiamine pyrophosphate</keyword>
<evidence type="ECO:0000313" key="5">
    <source>
        <dbReference type="EMBL" id="SVC34069.1"/>
    </source>
</evidence>
<name>A0A382LBP5_9ZZZZ</name>
<proteinExistence type="predicted"/>
<dbReference type="Gene3D" id="3.40.50.970">
    <property type="match status" value="1"/>
</dbReference>
<dbReference type="PANTHER" id="PTHR42818:SF1">
    <property type="entry name" value="SULFOPYRUVATE DECARBOXYLASE"/>
    <property type="match status" value="1"/>
</dbReference>
<dbReference type="GO" id="GO:0016831">
    <property type="term" value="F:carboxy-lyase activity"/>
    <property type="evidence" value="ECO:0007669"/>
    <property type="project" value="UniProtKB-KW"/>
</dbReference>
<dbReference type="InterPro" id="IPR011766">
    <property type="entry name" value="TPP_enzyme_TPP-bd"/>
</dbReference>
<dbReference type="InterPro" id="IPR029061">
    <property type="entry name" value="THDP-binding"/>
</dbReference>
<keyword evidence="1" id="KW-0210">Decarboxylase</keyword>
<feature type="domain" description="Thiamine pyrophosphate enzyme TPP-binding" evidence="4">
    <location>
        <begin position="27"/>
        <end position="118"/>
    </location>
</feature>
<dbReference type="GO" id="GO:0000287">
    <property type="term" value="F:magnesium ion binding"/>
    <property type="evidence" value="ECO:0007669"/>
    <property type="project" value="InterPro"/>
</dbReference>
<dbReference type="AlphaFoldDB" id="A0A382LBP5"/>
<evidence type="ECO:0000259" key="4">
    <source>
        <dbReference type="Pfam" id="PF02775"/>
    </source>
</evidence>